<feature type="transmembrane region" description="Helical" evidence="6">
    <location>
        <begin position="394"/>
        <end position="412"/>
    </location>
</feature>
<dbReference type="PANTHER" id="PTHR43791">
    <property type="entry name" value="PERMEASE-RELATED"/>
    <property type="match status" value="1"/>
</dbReference>
<gene>
    <name evidence="7" type="ORF">LTR09_009955</name>
</gene>
<protein>
    <submittedName>
        <fullName evidence="7">Uncharacterized protein</fullName>
    </submittedName>
</protein>
<dbReference type="Proteomes" id="UP001271007">
    <property type="component" value="Unassembled WGS sequence"/>
</dbReference>
<dbReference type="InterPro" id="IPR036259">
    <property type="entry name" value="MFS_trans_sf"/>
</dbReference>
<feature type="transmembrane region" description="Helical" evidence="6">
    <location>
        <begin position="309"/>
        <end position="327"/>
    </location>
</feature>
<comment type="subcellular location">
    <subcellularLocation>
        <location evidence="1">Membrane</location>
        <topology evidence="1">Multi-pass membrane protein</topology>
    </subcellularLocation>
</comment>
<evidence type="ECO:0000256" key="5">
    <source>
        <dbReference type="ARBA" id="ARBA00023136"/>
    </source>
</evidence>
<evidence type="ECO:0000256" key="3">
    <source>
        <dbReference type="ARBA" id="ARBA00022692"/>
    </source>
</evidence>
<feature type="transmembrane region" description="Helical" evidence="6">
    <location>
        <begin position="424"/>
        <end position="450"/>
    </location>
</feature>
<dbReference type="PANTHER" id="PTHR43791:SF51">
    <property type="entry name" value="MAJOR FACILITATOR SUPERFAMILY (MFS) PROFILE DOMAIN-CONTAINING PROTEIN"/>
    <property type="match status" value="1"/>
</dbReference>
<dbReference type="GO" id="GO:0016020">
    <property type="term" value="C:membrane"/>
    <property type="evidence" value="ECO:0007669"/>
    <property type="project" value="UniProtKB-SubCell"/>
</dbReference>
<dbReference type="SUPFAM" id="SSF103473">
    <property type="entry name" value="MFS general substrate transporter"/>
    <property type="match status" value="1"/>
</dbReference>
<accession>A0AAJ0GBH4</accession>
<keyword evidence="8" id="KW-1185">Reference proteome</keyword>
<feature type="transmembrane region" description="Helical" evidence="6">
    <location>
        <begin position="50"/>
        <end position="73"/>
    </location>
</feature>
<name>A0AAJ0GBH4_9PEZI</name>
<keyword evidence="5 6" id="KW-0472">Membrane</keyword>
<feature type="transmembrane region" description="Helical" evidence="6">
    <location>
        <begin position="93"/>
        <end position="115"/>
    </location>
</feature>
<dbReference type="InterPro" id="IPR011701">
    <property type="entry name" value="MFS"/>
</dbReference>
<evidence type="ECO:0000256" key="2">
    <source>
        <dbReference type="ARBA" id="ARBA00022448"/>
    </source>
</evidence>
<keyword evidence="4 6" id="KW-1133">Transmembrane helix</keyword>
<sequence>MDTEKHTHDAVLSKEVNVAASETSATSTLDPEAQQAKIYAAQRKVDYRLFLWYCFVYLIMRINVSNITNTAIMNEEQGDDIKTQLGNLSSSQWAWALSIFYYPYAAFEPASTLLLKRFKPNIWMSRIMVTWGAISMCQAATQNYSGILACRFFLGLAEAGYYPGVLYHLSFWFPADNMALRIAFFYACGQFSGTISGLLAYGVSFLNGHLGLAGWSLHFLPTPQLPGRERKVLDRARKTNDFGVLAENATNGWFQDLGWCTGEGAAAGSHIPAFTMIWVFHAIGGWGIGTVLPTVIYELGLTDTAVSQLMTMPAYAFGCSALVFWGWMIRTKRLTSWGTAIGLETFACICYIVLITVDIPIVKYIFVTLALACSISIYPIIWPERIRAAHGTTAAALGIGLTNAAAQLQGIVGPQVYQPKFGPGYKVSFCCSIGLLAGAIASISATWYLVAKKDRSRQIEAALAEEDRGNAERHNDEKI</sequence>
<dbReference type="GO" id="GO:0022857">
    <property type="term" value="F:transmembrane transporter activity"/>
    <property type="evidence" value="ECO:0007669"/>
    <property type="project" value="InterPro"/>
</dbReference>
<feature type="transmembrane region" description="Helical" evidence="6">
    <location>
        <begin position="334"/>
        <end position="355"/>
    </location>
</feature>
<dbReference type="Gene3D" id="1.20.1250.20">
    <property type="entry name" value="MFS general substrate transporter like domains"/>
    <property type="match status" value="1"/>
</dbReference>
<reference evidence="7" key="1">
    <citation type="submission" date="2023-04" db="EMBL/GenBank/DDBJ databases">
        <title>Black Yeasts Isolated from many extreme environments.</title>
        <authorList>
            <person name="Coleine C."/>
            <person name="Stajich J.E."/>
            <person name="Selbmann L."/>
        </authorList>
    </citation>
    <scope>NUCLEOTIDE SEQUENCE</scope>
    <source>
        <strain evidence="7">CCFEE 5312</strain>
    </source>
</reference>
<organism evidence="7 8">
    <name type="scientific">Extremus antarcticus</name>
    <dbReference type="NCBI Taxonomy" id="702011"/>
    <lineage>
        <taxon>Eukaryota</taxon>
        <taxon>Fungi</taxon>
        <taxon>Dikarya</taxon>
        <taxon>Ascomycota</taxon>
        <taxon>Pezizomycotina</taxon>
        <taxon>Dothideomycetes</taxon>
        <taxon>Dothideomycetidae</taxon>
        <taxon>Mycosphaerellales</taxon>
        <taxon>Extremaceae</taxon>
        <taxon>Extremus</taxon>
    </lineage>
</organism>
<proteinExistence type="predicted"/>
<evidence type="ECO:0000313" key="8">
    <source>
        <dbReference type="Proteomes" id="UP001271007"/>
    </source>
</evidence>
<comment type="caution">
    <text evidence="7">The sequence shown here is derived from an EMBL/GenBank/DDBJ whole genome shotgun (WGS) entry which is preliminary data.</text>
</comment>
<dbReference type="Pfam" id="PF07690">
    <property type="entry name" value="MFS_1"/>
    <property type="match status" value="1"/>
</dbReference>
<evidence type="ECO:0000256" key="1">
    <source>
        <dbReference type="ARBA" id="ARBA00004141"/>
    </source>
</evidence>
<dbReference type="EMBL" id="JAWDJX010000046">
    <property type="protein sequence ID" value="KAK3048646.1"/>
    <property type="molecule type" value="Genomic_DNA"/>
</dbReference>
<feature type="transmembrane region" description="Helical" evidence="6">
    <location>
        <begin position="361"/>
        <end position="382"/>
    </location>
</feature>
<feature type="transmembrane region" description="Helical" evidence="6">
    <location>
        <begin position="277"/>
        <end position="297"/>
    </location>
</feature>
<keyword evidence="3 6" id="KW-0812">Transmembrane</keyword>
<evidence type="ECO:0000256" key="4">
    <source>
        <dbReference type="ARBA" id="ARBA00022989"/>
    </source>
</evidence>
<dbReference type="AlphaFoldDB" id="A0AAJ0GBH4"/>
<evidence type="ECO:0000256" key="6">
    <source>
        <dbReference type="SAM" id="Phobius"/>
    </source>
</evidence>
<evidence type="ECO:0000313" key="7">
    <source>
        <dbReference type="EMBL" id="KAK3048646.1"/>
    </source>
</evidence>
<keyword evidence="2" id="KW-0813">Transport</keyword>